<dbReference type="Proteomes" id="UP000697107">
    <property type="component" value="Unassembled WGS sequence"/>
</dbReference>
<reference evidence="1" key="2">
    <citation type="submission" date="2018-10" db="EMBL/GenBank/DDBJ databases">
        <title>Effector identification in a new, highly contiguous assembly of the strawberry crown rot pathogen Phytophthora cactorum.</title>
        <authorList>
            <person name="Armitage A.D."/>
            <person name="Nellist C.F."/>
            <person name="Bates H."/>
            <person name="Vickerstaff R.J."/>
            <person name="Harrison R.J."/>
        </authorList>
    </citation>
    <scope>NUCLEOTIDE SEQUENCE</scope>
    <source>
        <strain evidence="1">15-7</strain>
        <strain evidence="2">4032</strain>
        <strain evidence="3">4040</strain>
        <strain evidence="4">P415</strain>
        <strain evidence="5">P421</strain>
    </source>
</reference>
<dbReference type="OrthoDB" id="99098at2759"/>
<dbReference type="Proteomes" id="UP000251314">
    <property type="component" value="Unassembled WGS sequence"/>
</dbReference>
<keyword evidence="7" id="KW-1185">Reference proteome</keyword>
<dbReference type="Proteomes" id="UP000735874">
    <property type="component" value="Unassembled WGS sequence"/>
</dbReference>
<evidence type="ECO:0000313" key="4">
    <source>
        <dbReference type="EMBL" id="KAG2965834.1"/>
    </source>
</evidence>
<name>A0A329RL15_9STRA</name>
<dbReference type="EMBL" id="RCMK01001088">
    <property type="protein sequence ID" value="KAG2902325.1"/>
    <property type="molecule type" value="Genomic_DNA"/>
</dbReference>
<dbReference type="Proteomes" id="UP000760860">
    <property type="component" value="Unassembled WGS sequence"/>
</dbReference>
<dbReference type="EMBL" id="MJFZ01000815">
    <property type="protein sequence ID" value="RAW24929.1"/>
    <property type="molecule type" value="Genomic_DNA"/>
</dbReference>
<dbReference type="EMBL" id="RCML01001069">
    <property type="protein sequence ID" value="KAG2965834.1"/>
    <property type="molecule type" value="Genomic_DNA"/>
</dbReference>
<evidence type="ECO:0000313" key="5">
    <source>
        <dbReference type="EMBL" id="KAG3210365.1"/>
    </source>
</evidence>
<dbReference type="EMBL" id="RCMV01001104">
    <property type="protein sequence ID" value="KAG3210365.1"/>
    <property type="molecule type" value="Genomic_DNA"/>
</dbReference>
<evidence type="ECO:0000313" key="1">
    <source>
        <dbReference type="EMBL" id="KAG2837986.1"/>
    </source>
</evidence>
<sequence>MASTNIDDQGPPNAFFAFFEWCQQHLRQRGWDRLDEAAARYLRNLSFIQRDHTSNTGDEIMRLLDAVPQARITKARLSEAAAQGDDTGEQKWILPSGVDLRGLPTYQMRTIPDDQRGNWRVVFLDIMEAHMEPVAKLPSREIKKYRQCERSKVERAYIEVEVKEDEAEQRSTVAVY</sequence>
<accession>A0A329RL15</accession>
<evidence type="ECO:0000313" key="6">
    <source>
        <dbReference type="EMBL" id="RAW24929.1"/>
    </source>
</evidence>
<evidence type="ECO:0000313" key="3">
    <source>
        <dbReference type="EMBL" id="KAG2902325.1"/>
    </source>
</evidence>
<dbReference type="VEuPathDB" id="FungiDB:PC110_g18651"/>
<evidence type="ECO:0000313" key="7">
    <source>
        <dbReference type="Proteomes" id="UP000251314"/>
    </source>
</evidence>
<dbReference type="AlphaFoldDB" id="A0A329RL15"/>
<reference evidence="6 7" key="1">
    <citation type="submission" date="2018-01" db="EMBL/GenBank/DDBJ databases">
        <title>Draft genome of the strawberry crown rot pathogen Phytophthora cactorum.</title>
        <authorList>
            <person name="Armitage A.D."/>
            <person name="Lysoe E."/>
            <person name="Nellist C.F."/>
            <person name="Harrison R.J."/>
            <person name="Brurberg M.B."/>
        </authorList>
    </citation>
    <scope>NUCLEOTIDE SEQUENCE [LARGE SCALE GENOMIC DNA]</scope>
    <source>
        <strain evidence="6 7">10300</strain>
    </source>
</reference>
<dbReference type="Proteomes" id="UP000774804">
    <property type="component" value="Unassembled WGS sequence"/>
</dbReference>
<proteinExistence type="predicted"/>
<comment type="caution">
    <text evidence="6">The sequence shown here is derived from an EMBL/GenBank/DDBJ whole genome shotgun (WGS) entry which is preliminary data.</text>
</comment>
<dbReference type="EMBL" id="RCMI01001080">
    <property type="protein sequence ID" value="KAG2891154.1"/>
    <property type="molecule type" value="Genomic_DNA"/>
</dbReference>
<evidence type="ECO:0000313" key="2">
    <source>
        <dbReference type="EMBL" id="KAG2891154.1"/>
    </source>
</evidence>
<protein>
    <submittedName>
        <fullName evidence="6">Uncharacterized protein</fullName>
    </submittedName>
</protein>
<dbReference type="Proteomes" id="UP000736787">
    <property type="component" value="Unassembled WGS sequence"/>
</dbReference>
<dbReference type="EMBL" id="RCMG01001045">
    <property type="protein sequence ID" value="KAG2837986.1"/>
    <property type="molecule type" value="Genomic_DNA"/>
</dbReference>
<gene>
    <name evidence="6" type="ORF">PC110_g18651</name>
    <name evidence="1" type="ORF">PC113_g19729</name>
    <name evidence="2" type="ORF">PC115_g19292</name>
    <name evidence="3" type="ORF">PC117_g21486</name>
    <name evidence="4" type="ORF">PC118_g19504</name>
    <name evidence="5" type="ORF">PC129_g18625</name>
</gene>
<organism evidence="6 7">
    <name type="scientific">Phytophthora cactorum</name>
    <dbReference type="NCBI Taxonomy" id="29920"/>
    <lineage>
        <taxon>Eukaryota</taxon>
        <taxon>Sar</taxon>
        <taxon>Stramenopiles</taxon>
        <taxon>Oomycota</taxon>
        <taxon>Peronosporomycetes</taxon>
        <taxon>Peronosporales</taxon>
        <taxon>Peronosporaceae</taxon>
        <taxon>Phytophthora</taxon>
    </lineage>
</organism>